<name>A0ABY4YUQ9_9MICO</name>
<accession>A0ABY4YUQ9</accession>
<gene>
    <name evidence="1" type="ORF">NF556_01990</name>
</gene>
<dbReference type="Proteomes" id="UP001056455">
    <property type="component" value="Chromosome"/>
</dbReference>
<dbReference type="InterPro" id="IPR034660">
    <property type="entry name" value="DinB/YfiT-like"/>
</dbReference>
<evidence type="ECO:0000313" key="1">
    <source>
        <dbReference type="EMBL" id="USQ80459.1"/>
    </source>
</evidence>
<dbReference type="EMBL" id="CP099489">
    <property type="protein sequence ID" value="USQ80459.1"/>
    <property type="molecule type" value="Genomic_DNA"/>
</dbReference>
<sequence length="210" mass="22488">MAGHAALERQALCDTLERVGPSAPTLCDPWSTAELAAHLVIRDSRPDLALGVAVPPLAGRLERGMEEYATRPWGQLVHLVRTGPPAWSPTRMPFVDEVANLTEFFIHHEDILRGEGQVGPQREIPAELESALWRQLKKVAKLLTRRLPTGIVLVAPGHGRSAVKAPTGVGTAVLTGTPAELVMALFGRMRVAAVEVSGPADAVSALREAL</sequence>
<dbReference type="InterPro" id="IPR017519">
    <property type="entry name" value="CHP03085"/>
</dbReference>
<dbReference type="SUPFAM" id="SSF109854">
    <property type="entry name" value="DinB/YfiT-like putative metalloenzymes"/>
    <property type="match status" value="1"/>
</dbReference>
<protein>
    <submittedName>
        <fullName evidence="1">TIGR03085 family metal-binding protein</fullName>
    </submittedName>
</protein>
<evidence type="ECO:0000313" key="2">
    <source>
        <dbReference type="Proteomes" id="UP001056455"/>
    </source>
</evidence>
<proteinExistence type="predicted"/>
<keyword evidence="2" id="KW-1185">Reference proteome</keyword>
<reference evidence="1" key="1">
    <citation type="submission" date="2022-06" db="EMBL/GenBank/DDBJ databases">
        <title>Ornithinimicrobium HY1793.</title>
        <authorList>
            <person name="Huang Y."/>
        </authorList>
    </citation>
    <scope>NUCLEOTIDE SEQUENCE</scope>
    <source>
        <strain evidence="1">HY1793</strain>
    </source>
</reference>
<dbReference type="NCBIfam" id="TIGR03083">
    <property type="entry name" value="maleylpyruvate isomerase family mycothiol-dependent enzyme"/>
    <property type="match status" value="1"/>
</dbReference>
<dbReference type="RefSeq" id="WP_252593835.1">
    <property type="nucleotide sequence ID" value="NZ_CP099489.1"/>
</dbReference>
<dbReference type="InterPro" id="IPR017517">
    <property type="entry name" value="Maleyloyr_isom"/>
</dbReference>
<organism evidence="1 2">
    <name type="scientific">Ornithinimicrobium faecis</name>
    <dbReference type="NCBI Taxonomy" id="2934158"/>
    <lineage>
        <taxon>Bacteria</taxon>
        <taxon>Bacillati</taxon>
        <taxon>Actinomycetota</taxon>
        <taxon>Actinomycetes</taxon>
        <taxon>Micrococcales</taxon>
        <taxon>Ornithinimicrobiaceae</taxon>
        <taxon>Ornithinimicrobium</taxon>
    </lineage>
</organism>
<dbReference type="NCBIfam" id="TIGR03085">
    <property type="entry name" value="TIGR03085 family metal-binding protein"/>
    <property type="match status" value="1"/>
</dbReference>